<dbReference type="InterPro" id="IPR016181">
    <property type="entry name" value="Acyl_CoA_acyltransferase"/>
</dbReference>
<dbReference type="InterPro" id="IPR054597">
    <property type="entry name" value="FeeM_cat"/>
</dbReference>
<protein>
    <recommendedName>
        <fullName evidence="1">N-acyl amino acid synthase FeeM catalytic core domain-containing protein</fullName>
    </recommendedName>
</protein>
<comment type="caution">
    <text evidence="2">The sequence shown here is derived from an EMBL/GenBank/DDBJ whole genome shotgun (WGS) entry which is preliminary data.</text>
</comment>
<dbReference type="AlphaFoldDB" id="A0A7C3R2Q9"/>
<evidence type="ECO:0000313" key="2">
    <source>
        <dbReference type="EMBL" id="HFT92833.1"/>
    </source>
</evidence>
<name>A0A7C3R2Q9_9BACT</name>
<dbReference type="SUPFAM" id="SSF55729">
    <property type="entry name" value="Acyl-CoA N-acyltransferases (Nat)"/>
    <property type="match status" value="1"/>
</dbReference>
<feature type="domain" description="N-acyl amino acid synthase FeeM catalytic core" evidence="1">
    <location>
        <begin position="66"/>
        <end position="214"/>
    </location>
</feature>
<gene>
    <name evidence="2" type="ORF">ENX03_02605</name>
</gene>
<proteinExistence type="predicted"/>
<reference evidence="2" key="1">
    <citation type="journal article" date="2020" name="mSystems">
        <title>Genome- and Community-Level Interaction Insights into Carbon Utilization and Element Cycling Functions of Hydrothermarchaeota in Hydrothermal Sediment.</title>
        <authorList>
            <person name="Zhou Z."/>
            <person name="Liu Y."/>
            <person name="Xu W."/>
            <person name="Pan J."/>
            <person name="Luo Z.H."/>
            <person name="Li M."/>
        </authorList>
    </citation>
    <scope>NUCLEOTIDE SEQUENCE [LARGE SCALE GENOMIC DNA]</scope>
    <source>
        <strain evidence="2">SpSt-902</strain>
    </source>
</reference>
<dbReference type="EMBL" id="DTMM01000056">
    <property type="protein sequence ID" value="HFT92833.1"/>
    <property type="molecule type" value="Genomic_DNA"/>
</dbReference>
<sequence length="259" mass="29206">MSSQRANAMSAGDEDVIVSFFESVPHVLPPRTPDLSREEPSIGSLVESQQFWIRLANTPERREMANVLIDRMYAWRGYDRSSLGNENPQRVTLIAYGMDNRAIGTITVGMDSPDGLLADENYHAEVDSLRARGRRVCEFNALAIDSSVKSKRVVSSLFHIAMLYPWGLFGYTDAVIEVTPRHAKFYERMLGFTPLGEERICPRVNVSGVLMHLDFSHSDTKISEVGGLMEEGKFDRSLYPYFFTKTDADGILGRLRRMA</sequence>
<dbReference type="Pfam" id="PF21926">
    <property type="entry name" value="FeeM"/>
    <property type="match status" value="1"/>
</dbReference>
<organism evidence="2">
    <name type="scientific">Leptospirillum ferriphilum</name>
    <dbReference type="NCBI Taxonomy" id="178606"/>
    <lineage>
        <taxon>Bacteria</taxon>
        <taxon>Pseudomonadati</taxon>
        <taxon>Nitrospirota</taxon>
        <taxon>Nitrospiria</taxon>
        <taxon>Nitrospirales</taxon>
        <taxon>Nitrospiraceae</taxon>
        <taxon>Leptospirillum</taxon>
    </lineage>
</organism>
<accession>A0A7C3R2Q9</accession>
<dbReference type="Gene3D" id="3.40.630.30">
    <property type="match status" value="1"/>
</dbReference>
<evidence type="ECO:0000259" key="1">
    <source>
        <dbReference type="Pfam" id="PF21926"/>
    </source>
</evidence>